<evidence type="ECO:0000256" key="2">
    <source>
        <dbReference type="ARBA" id="ARBA00034301"/>
    </source>
</evidence>
<keyword evidence="6" id="KW-1185">Reference proteome</keyword>
<proteinExistence type="predicted"/>
<name>A0A081P9E1_9BACL</name>
<comment type="catalytic activity">
    <reaction evidence="1">
        <text>3',5'-cyclic CMP + H2O = CMP + H(+)</text>
        <dbReference type="Rhea" id="RHEA:72675"/>
        <dbReference type="ChEBI" id="CHEBI:15377"/>
        <dbReference type="ChEBI" id="CHEBI:15378"/>
        <dbReference type="ChEBI" id="CHEBI:58003"/>
        <dbReference type="ChEBI" id="CHEBI:60377"/>
    </reaction>
    <physiologicalReaction direction="left-to-right" evidence="1">
        <dbReference type="Rhea" id="RHEA:72676"/>
    </physiologicalReaction>
</comment>
<sequence length="247" mass="27620">MSLQIQMIGTGSAFAKTYYNNNALVYAGGFTLLIDCGYTAPRALHELGVSLEQIDAVLISHTHADHIGGLEELAFRYMYTFKRKIPLLLSTNLETILWEQSLRGGLENLAEDVTSLNDYFEVVALSEHTPTTLHPGLTVELLPADHIPGKPCYSVLLNGKIFFSADTRFNGPLLYELHHKGCTVFLHDCQLYSPGMVHATLDELLTLPKAIQQKTLLMHYGDDMPQFIGKTGDMTFIEQFKTYTFEA</sequence>
<dbReference type="PANTHER" id="PTHR42663:SF6">
    <property type="entry name" value="HYDROLASE C777.06C-RELATED"/>
    <property type="match status" value="1"/>
</dbReference>
<dbReference type="AlphaFoldDB" id="A0A081P9E1"/>
<accession>A0A081P9E1</accession>
<protein>
    <submittedName>
        <fullName evidence="5">Beta-lactamase</fullName>
    </submittedName>
</protein>
<dbReference type="InterPro" id="IPR036866">
    <property type="entry name" value="RibonucZ/Hydroxyglut_hydro"/>
</dbReference>
<evidence type="ECO:0000256" key="1">
    <source>
        <dbReference type="ARBA" id="ARBA00034221"/>
    </source>
</evidence>
<dbReference type="Pfam" id="PF23023">
    <property type="entry name" value="Anti-Pycsar_Apyc1"/>
    <property type="match status" value="1"/>
</dbReference>
<dbReference type="PANTHER" id="PTHR42663">
    <property type="entry name" value="HYDROLASE C777.06C-RELATED-RELATED"/>
    <property type="match status" value="1"/>
</dbReference>
<comment type="function">
    <text evidence="2">Counteracts the endogenous Pycsar antiviral defense system. Phosphodiesterase that enables metal-dependent hydrolysis of host cyclic nucleotide Pycsar defense signals such as cCMP and cUMP.</text>
</comment>
<dbReference type="EMBL" id="JNVM01000004">
    <property type="protein sequence ID" value="KEQ27314.1"/>
    <property type="molecule type" value="Genomic_DNA"/>
</dbReference>
<comment type="caution">
    <text evidence="5">The sequence shown here is derived from an EMBL/GenBank/DDBJ whole genome shotgun (WGS) entry which is preliminary data.</text>
</comment>
<dbReference type="SMART" id="SM00849">
    <property type="entry name" value="Lactamase_B"/>
    <property type="match status" value="1"/>
</dbReference>
<dbReference type="Gene3D" id="3.60.15.10">
    <property type="entry name" value="Ribonuclease Z/Hydroxyacylglutathione hydrolase-like"/>
    <property type="match status" value="1"/>
</dbReference>
<organism evidence="5 6">
    <name type="scientific">Paenibacillus tyrfis</name>
    <dbReference type="NCBI Taxonomy" id="1501230"/>
    <lineage>
        <taxon>Bacteria</taxon>
        <taxon>Bacillati</taxon>
        <taxon>Bacillota</taxon>
        <taxon>Bacilli</taxon>
        <taxon>Bacillales</taxon>
        <taxon>Paenibacillaceae</taxon>
        <taxon>Paenibacillus</taxon>
    </lineage>
</organism>
<feature type="domain" description="Metallo-beta-lactamase" evidence="4">
    <location>
        <begin position="19"/>
        <end position="219"/>
    </location>
</feature>
<comment type="catalytic activity">
    <reaction evidence="3">
        <text>3',5'-cyclic UMP + H2O = UMP + H(+)</text>
        <dbReference type="Rhea" id="RHEA:70575"/>
        <dbReference type="ChEBI" id="CHEBI:15377"/>
        <dbReference type="ChEBI" id="CHEBI:15378"/>
        <dbReference type="ChEBI" id="CHEBI:57865"/>
        <dbReference type="ChEBI" id="CHEBI:184387"/>
    </reaction>
    <physiologicalReaction direction="left-to-right" evidence="3">
        <dbReference type="Rhea" id="RHEA:70576"/>
    </physiologicalReaction>
</comment>
<evidence type="ECO:0000313" key="6">
    <source>
        <dbReference type="Proteomes" id="UP000028123"/>
    </source>
</evidence>
<dbReference type="Proteomes" id="UP000028123">
    <property type="component" value="Unassembled WGS sequence"/>
</dbReference>
<dbReference type="eggNOG" id="COG1234">
    <property type="taxonomic scope" value="Bacteria"/>
</dbReference>
<dbReference type="InterPro" id="IPR001279">
    <property type="entry name" value="Metallo-B-lactamas"/>
</dbReference>
<gene>
    <name evidence="5" type="ORF">ET33_25970</name>
</gene>
<dbReference type="GO" id="GO:0046872">
    <property type="term" value="F:metal ion binding"/>
    <property type="evidence" value="ECO:0007669"/>
    <property type="project" value="UniProtKB-KW"/>
</dbReference>
<evidence type="ECO:0000256" key="3">
    <source>
        <dbReference type="ARBA" id="ARBA00048505"/>
    </source>
</evidence>
<evidence type="ECO:0000313" key="5">
    <source>
        <dbReference type="EMBL" id="KEQ27314.1"/>
    </source>
</evidence>
<dbReference type="SUPFAM" id="SSF56281">
    <property type="entry name" value="Metallo-hydrolase/oxidoreductase"/>
    <property type="match status" value="1"/>
</dbReference>
<reference evidence="5 6" key="1">
    <citation type="submission" date="2014-06" db="EMBL/GenBank/DDBJ databases">
        <title>Draft genome sequence of Paenibacillus sp. MSt1.</title>
        <authorList>
            <person name="Aw Y.K."/>
            <person name="Ong K.S."/>
            <person name="Gan H.M."/>
            <person name="Lee S.M."/>
        </authorList>
    </citation>
    <scope>NUCLEOTIDE SEQUENCE [LARGE SCALE GENOMIC DNA]</scope>
    <source>
        <strain evidence="5 6">MSt1</strain>
    </source>
</reference>
<dbReference type="OrthoDB" id="9803916at2"/>
<evidence type="ECO:0000259" key="4">
    <source>
        <dbReference type="SMART" id="SM00849"/>
    </source>
</evidence>
<dbReference type="RefSeq" id="WP_036677522.1">
    <property type="nucleotide sequence ID" value="NZ_JNVM01000004.1"/>
</dbReference>
<dbReference type="GO" id="GO:0016787">
    <property type="term" value="F:hydrolase activity"/>
    <property type="evidence" value="ECO:0007669"/>
    <property type="project" value="UniProtKB-KW"/>
</dbReference>